<comment type="pathway">
    <text evidence="6">Amino-acid biosynthesis.</text>
</comment>
<accession>L8HCM4</accession>
<dbReference type="CDD" id="cd01560">
    <property type="entry name" value="Thr-synth_2"/>
    <property type="match status" value="1"/>
</dbReference>
<dbReference type="GeneID" id="14923961"/>
<protein>
    <submittedName>
        <fullName evidence="9">Threonine synthase</fullName>
    </submittedName>
</protein>
<gene>
    <name evidence="9" type="ORF">ACA1_360070</name>
</gene>
<dbReference type="EMBL" id="KB007867">
    <property type="protein sequence ID" value="ELR22992.1"/>
    <property type="molecule type" value="Genomic_DNA"/>
</dbReference>
<feature type="domain" description="Threonine synthase N-terminal" evidence="8">
    <location>
        <begin position="12"/>
        <end position="90"/>
    </location>
</feature>
<dbReference type="InterPro" id="IPR051166">
    <property type="entry name" value="Threonine_Synthase"/>
</dbReference>
<reference evidence="9 10" key="1">
    <citation type="journal article" date="2013" name="Genome Biol.">
        <title>Genome of Acanthamoeba castellanii highlights extensive lateral gene transfer and early evolution of tyrosine kinase signaling.</title>
        <authorList>
            <person name="Clarke M."/>
            <person name="Lohan A.J."/>
            <person name="Liu B."/>
            <person name="Lagkouvardos I."/>
            <person name="Roy S."/>
            <person name="Zafar N."/>
            <person name="Bertelli C."/>
            <person name="Schilde C."/>
            <person name="Kianianmomeni A."/>
            <person name="Burglin T.R."/>
            <person name="Frech C."/>
            <person name="Turcotte B."/>
            <person name="Kopec K.O."/>
            <person name="Synnott J.M."/>
            <person name="Choo C."/>
            <person name="Paponov I."/>
            <person name="Finkler A."/>
            <person name="Soon Heng Tan C."/>
            <person name="Hutchins A.P."/>
            <person name="Weinmeier T."/>
            <person name="Rattei T."/>
            <person name="Chu J.S."/>
            <person name="Gimenez G."/>
            <person name="Irimia M."/>
            <person name="Rigden D.J."/>
            <person name="Fitzpatrick D.A."/>
            <person name="Lorenzo-Morales J."/>
            <person name="Bateman A."/>
            <person name="Chiu C.H."/>
            <person name="Tang P."/>
            <person name="Hegemann P."/>
            <person name="Fromm H."/>
            <person name="Raoult D."/>
            <person name="Greub G."/>
            <person name="Miranda-Saavedra D."/>
            <person name="Chen N."/>
            <person name="Nash P."/>
            <person name="Ginger M.L."/>
            <person name="Horn M."/>
            <person name="Schaap P."/>
            <person name="Caler L."/>
            <person name="Loftus B."/>
        </authorList>
    </citation>
    <scope>NUCLEOTIDE SEQUENCE [LARGE SCALE GENOMIC DNA]</scope>
    <source>
        <strain evidence="9 10">Neff</strain>
    </source>
</reference>
<keyword evidence="4 7" id="KW-0663">Pyridoxal phosphate</keyword>
<dbReference type="KEGG" id="acan:ACA1_360070"/>
<keyword evidence="10" id="KW-1185">Reference proteome</keyword>
<dbReference type="InterPro" id="IPR000634">
    <property type="entry name" value="Ser/Thr_deHydtase_PyrdxlP-BS"/>
</dbReference>
<dbReference type="PROSITE" id="PS00165">
    <property type="entry name" value="DEHYDRATASE_SER_THR"/>
    <property type="match status" value="1"/>
</dbReference>
<comment type="cofactor">
    <cofactor evidence="1 7">
        <name>pyridoxal 5'-phosphate</name>
        <dbReference type="ChEBI" id="CHEBI:597326"/>
    </cofactor>
</comment>
<keyword evidence="5" id="KW-0456">Lyase</keyword>
<name>L8HCM4_ACACF</name>
<dbReference type="OMA" id="NFERYLY"/>
<dbReference type="Gene3D" id="3.90.1380.10">
    <property type="entry name" value="Threonine synthase, N-terminal domain"/>
    <property type="match status" value="1"/>
</dbReference>
<evidence type="ECO:0000313" key="10">
    <source>
        <dbReference type="Proteomes" id="UP000011083"/>
    </source>
</evidence>
<dbReference type="RefSeq" id="XP_004352469.1">
    <property type="nucleotide sequence ID" value="XM_004352417.1"/>
</dbReference>
<evidence type="ECO:0000259" key="8">
    <source>
        <dbReference type="Pfam" id="PF14821"/>
    </source>
</evidence>
<evidence type="ECO:0000313" key="9">
    <source>
        <dbReference type="EMBL" id="ELR22992.1"/>
    </source>
</evidence>
<dbReference type="InterPro" id="IPR029144">
    <property type="entry name" value="Thr_synth_N"/>
</dbReference>
<dbReference type="VEuPathDB" id="AmoebaDB:ACA1_360070"/>
<dbReference type="NCBIfam" id="TIGR00260">
    <property type="entry name" value="thrC"/>
    <property type="match status" value="1"/>
</dbReference>
<dbReference type="SUPFAM" id="SSF53686">
    <property type="entry name" value="Tryptophan synthase beta subunit-like PLP-dependent enzymes"/>
    <property type="match status" value="1"/>
</dbReference>
<dbReference type="AlphaFoldDB" id="L8HCM4"/>
<dbReference type="PANTHER" id="PTHR42690:SF1">
    <property type="entry name" value="THREONINE SYNTHASE-LIKE 2"/>
    <property type="match status" value="1"/>
</dbReference>
<feature type="modified residue" description="N6-(pyridoxal phosphate)lysine" evidence="7">
    <location>
        <position position="128"/>
    </location>
</feature>
<dbReference type="Pfam" id="PF14821">
    <property type="entry name" value="Thr_synth_N"/>
    <property type="match status" value="1"/>
</dbReference>
<keyword evidence="3" id="KW-0028">Amino-acid biosynthesis</keyword>
<evidence type="ECO:0000256" key="3">
    <source>
        <dbReference type="ARBA" id="ARBA00022605"/>
    </source>
</evidence>
<dbReference type="InterPro" id="IPR037158">
    <property type="entry name" value="Thr_synth_N_sf"/>
</dbReference>
<comment type="similarity">
    <text evidence="2">Belongs to the threonine synthase family.</text>
</comment>
<dbReference type="FunFam" id="3.90.1380.10:FF:000003">
    <property type="entry name" value="THR4p Threonine synthase"/>
    <property type="match status" value="1"/>
</dbReference>
<proteinExistence type="inferred from homology"/>
<evidence type="ECO:0000256" key="1">
    <source>
        <dbReference type="ARBA" id="ARBA00001933"/>
    </source>
</evidence>
<organism evidence="9 10">
    <name type="scientific">Acanthamoeba castellanii (strain ATCC 30010 / Neff)</name>
    <dbReference type="NCBI Taxonomy" id="1257118"/>
    <lineage>
        <taxon>Eukaryota</taxon>
        <taxon>Amoebozoa</taxon>
        <taxon>Discosea</taxon>
        <taxon>Longamoebia</taxon>
        <taxon>Centramoebida</taxon>
        <taxon>Acanthamoebidae</taxon>
        <taxon>Acanthamoeba</taxon>
    </lineage>
</organism>
<dbReference type="Gene3D" id="3.40.50.1100">
    <property type="match status" value="2"/>
</dbReference>
<dbReference type="GO" id="GO:0004795">
    <property type="term" value="F:threonine synthase activity"/>
    <property type="evidence" value="ECO:0007669"/>
    <property type="project" value="TreeGrafter"/>
</dbReference>
<evidence type="ECO:0000256" key="4">
    <source>
        <dbReference type="ARBA" id="ARBA00022898"/>
    </source>
</evidence>
<dbReference type="Proteomes" id="UP000011083">
    <property type="component" value="Unassembled WGS sequence"/>
</dbReference>
<dbReference type="PANTHER" id="PTHR42690">
    <property type="entry name" value="THREONINE SYNTHASE FAMILY MEMBER"/>
    <property type="match status" value="1"/>
</dbReference>
<dbReference type="STRING" id="1257118.L8HCM4"/>
<dbReference type="InterPro" id="IPR004450">
    <property type="entry name" value="Thr_synthase-like"/>
</dbReference>
<dbReference type="Gene3D" id="3.30.230.10">
    <property type="match status" value="1"/>
</dbReference>
<dbReference type="OrthoDB" id="5203861at2759"/>
<evidence type="ECO:0000256" key="5">
    <source>
        <dbReference type="ARBA" id="ARBA00023239"/>
    </source>
</evidence>
<evidence type="ECO:0000256" key="2">
    <source>
        <dbReference type="ARBA" id="ARBA00005517"/>
    </source>
</evidence>
<evidence type="ECO:0000256" key="7">
    <source>
        <dbReference type="PIRSR" id="PIRSR604450-51"/>
    </source>
</evidence>
<evidence type="ECO:0000256" key="6">
    <source>
        <dbReference type="ARBA" id="ARBA00029440"/>
    </source>
</evidence>
<dbReference type="InterPro" id="IPR014721">
    <property type="entry name" value="Ribsml_uS5_D2-typ_fold_subgr"/>
</dbReference>
<dbReference type="GO" id="GO:0009088">
    <property type="term" value="P:threonine biosynthetic process"/>
    <property type="evidence" value="ECO:0007669"/>
    <property type="project" value="TreeGrafter"/>
</dbReference>
<sequence length="600" mass="66923">MLHSAMVSKPVYESTRGGEKGLSFRHVVLKGLADDGGLFVPSHLPRVDQQQLDRWRTLPYTGLAFEILSLFIDEEDIPPTKLREIIQRSYSSFFIDDVLRVEPCYMGEAREQQINVCELFHGPTFSFKDFALQFLGHVFEYLLNTNALRKQQQQHPATGEKEDEEDPASVTRITVLGATSALAGLRGKKNVEVFVLHPHGRVSHIQEKQMTTITDPNVHNISVEGTFDDCQKLVKDTFADLAFKRKHNLAAINSINWARILAQTVYYFYSYFQVTSPAQQKAGAKVVFSVPTGNFGNVLAGFYAKQMGLPVHHFIVATNQNDILHRFFASGKYEKKIVMPSFSPSMDIQVSSNFERFFYEIANRDSAKVTEWMNKFNETGVLDIPQDIHAKACSFMASYAVSEDQTLATVKRYKEDSNYILCPHSAIGVYALEQKWKELSANVSYPVVFASLATASPAKFADAQQKALGYVLPLPQELERIMNLPSRCQKIEDGMVALKAIMEEASKSACQSQSGESRLVGKRIRSRVPGSCANLGSGFDVFGIAVGLYLTTEIVVTERRVLASLIGRASSCHNHLADAFPVMMADAFPVPRACRKVSPA</sequence>
<dbReference type="GO" id="GO:0030170">
    <property type="term" value="F:pyridoxal phosphate binding"/>
    <property type="evidence" value="ECO:0007669"/>
    <property type="project" value="InterPro"/>
</dbReference>
<dbReference type="InterPro" id="IPR036052">
    <property type="entry name" value="TrpB-like_PALP_sf"/>
</dbReference>
<dbReference type="Pfam" id="PF24857">
    <property type="entry name" value="THR4_C"/>
    <property type="match status" value="1"/>
</dbReference>